<evidence type="ECO:0000256" key="1">
    <source>
        <dbReference type="ARBA" id="ARBA00022722"/>
    </source>
</evidence>
<dbReference type="Gene3D" id="3.60.15.10">
    <property type="entry name" value="Ribonuclease Z/Hydroxyacylglutathione hydrolase-like"/>
    <property type="match status" value="1"/>
</dbReference>
<sequence length="793" mass="90143">MAFLNGSLIFTNVPSKVAFHKVHNHHYVLQIHFAYPSKIRIIVLFPNTFLDFQSQSCTSIVHTVFAPITFRTHYFRTHWHLPDPFRQMSFDGIVAEFPFIGVDRFNTAARTFLLTHCHQDHLVGLLNCSFSGTVYCSPETRLLLEDLQGYASVLPRIKTVAYNTPIEVDLPPEIQRVYGKIVITLIHAYHCLGSCMFLIEGEYGGSVLCTGDLRAEKWWVDSLGQSPCLGPYLAGLKTLDNIYLDTTFGYRGEPYIEMPPNNSGVHVAIRWLENYPLDDPDLVFQFRDTVLGFDQAWAFILSYFRASLDVTEDKLKKIMAVAARHDELNGPMLSQAMEYCNQPLGCKTRNRPCFVAGKPLSSKQIAVRIVQCIDFNIVDLAGLFCPLPLSALSAAEKKAILNPIKSTSAGNSVVELRGRQWLLPKEHLSLLPMDVKLVFSRHSSYSECADFVSRFKPKQVYPCWSTQTAWHNGFVMARLFGKYCSASVFDFDIKMTRQLGPSKRAMLGLPVATIDRWDAGECEEEKKFVEDVLDKRKKEGQAIINVRQVAHFPVFFKERGQKSQDSHNKARKLRLNLESLASGKTTSARRFIEEQQQLYYKRHCLPQYERDFEDPRYHNMFGSGLRGTSEADSRSSDSSLDLVMMGTRSSSHVAVSVDSYSPQSKASRESNSGQSIVLNSEELEKPTCSSNKLDIMRQSRANSFVDDMDEEIIPNSFPSLESRLNLSIPSPIVALTDITRCCANDYYQRFSSMHYRHSFEALDGDSCKTLEQTSFFSSFKYVEDSIYLSKRRF</sequence>
<evidence type="ECO:0000256" key="4">
    <source>
        <dbReference type="SAM" id="MobiDB-lite"/>
    </source>
</evidence>
<dbReference type="Proteomes" id="UP000007703">
    <property type="component" value="Unassembled WGS sequence"/>
</dbReference>
<dbReference type="InterPro" id="IPR036866">
    <property type="entry name" value="RibonucZ/Hydroxyglut_hydro"/>
</dbReference>
<dbReference type="EMBL" id="CH408081">
    <property type="protein sequence ID" value="EEQ40745.1"/>
    <property type="molecule type" value="Genomic_DNA"/>
</dbReference>
<dbReference type="HOGENOM" id="CLU_019465_0_0_1"/>
<dbReference type="AlphaFoldDB" id="C4Y9I3"/>
<evidence type="ECO:0000313" key="5">
    <source>
        <dbReference type="EMBL" id="EEQ40745.1"/>
    </source>
</evidence>
<dbReference type="GeneID" id="8495568"/>
<name>C4Y9I3_CLAL4</name>
<dbReference type="VEuPathDB" id="FungiDB:CLUG_04873"/>
<dbReference type="InParanoid" id="C4Y9I3"/>
<keyword evidence="2" id="KW-0378">Hydrolase</keyword>
<dbReference type="GO" id="GO:0036297">
    <property type="term" value="P:interstrand cross-link repair"/>
    <property type="evidence" value="ECO:0007669"/>
    <property type="project" value="TreeGrafter"/>
</dbReference>
<dbReference type="GO" id="GO:0035312">
    <property type="term" value="F:5'-3' DNA exonuclease activity"/>
    <property type="evidence" value="ECO:0007669"/>
    <property type="project" value="TreeGrafter"/>
</dbReference>
<accession>C4Y9I3</accession>
<dbReference type="SUPFAM" id="SSF56281">
    <property type="entry name" value="Metallo-hydrolase/oxidoreductase"/>
    <property type="match status" value="1"/>
</dbReference>
<keyword evidence="3" id="KW-0269">Exonuclease</keyword>
<dbReference type="GO" id="GO:0006303">
    <property type="term" value="P:double-strand break repair via nonhomologous end joining"/>
    <property type="evidence" value="ECO:0007669"/>
    <property type="project" value="TreeGrafter"/>
</dbReference>
<evidence type="ECO:0000256" key="2">
    <source>
        <dbReference type="ARBA" id="ARBA00022801"/>
    </source>
</evidence>
<dbReference type="PANTHER" id="PTHR23240">
    <property type="entry name" value="DNA CROSS-LINK REPAIR PROTEIN PSO2/SNM1-RELATED"/>
    <property type="match status" value="1"/>
</dbReference>
<protein>
    <recommendedName>
        <fullName evidence="7">DNA repair metallo-beta-lactamase domain-containing protein</fullName>
    </recommendedName>
</protein>
<dbReference type="OMA" id="VYPCTES"/>
<organism evidence="5 6">
    <name type="scientific">Clavispora lusitaniae (strain ATCC 42720)</name>
    <name type="common">Yeast</name>
    <name type="synonym">Candida lusitaniae</name>
    <dbReference type="NCBI Taxonomy" id="306902"/>
    <lineage>
        <taxon>Eukaryota</taxon>
        <taxon>Fungi</taxon>
        <taxon>Dikarya</taxon>
        <taxon>Ascomycota</taxon>
        <taxon>Saccharomycotina</taxon>
        <taxon>Pichiomycetes</taxon>
        <taxon>Metschnikowiaceae</taxon>
        <taxon>Clavispora</taxon>
    </lineage>
</organism>
<dbReference type="GO" id="GO:0000723">
    <property type="term" value="P:telomere maintenance"/>
    <property type="evidence" value="ECO:0007669"/>
    <property type="project" value="TreeGrafter"/>
</dbReference>
<reference evidence="5 6" key="1">
    <citation type="journal article" date="2009" name="Nature">
        <title>Evolution of pathogenicity and sexual reproduction in eight Candida genomes.</title>
        <authorList>
            <person name="Butler G."/>
            <person name="Rasmussen M.D."/>
            <person name="Lin M.F."/>
            <person name="Santos M.A."/>
            <person name="Sakthikumar S."/>
            <person name="Munro C.A."/>
            <person name="Rheinbay E."/>
            <person name="Grabherr M."/>
            <person name="Forche A."/>
            <person name="Reedy J.L."/>
            <person name="Agrafioti I."/>
            <person name="Arnaud M.B."/>
            <person name="Bates S."/>
            <person name="Brown A.J."/>
            <person name="Brunke S."/>
            <person name="Costanzo M.C."/>
            <person name="Fitzpatrick D.A."/>
            <person name="de Groot P.W."/>
            <person name="Harris D."/>
            <person name="Hoyer L.L."/>
            <person name="Hube B."/>
            <person name="Klis F.M."/>
            <person name="Kodira C."/>
            <person name="Lennard N."/>
            <person name="Logue M.E."/>
            <person name="Martin R."/>
            <person name="Neiman A.M."/>
            <person name="Nikolaou E."/>
            <person name="Quail M.A."/>
            <person name="Quinn J."/>
            <person name="Santos M.C."/>
            <person name="Schmitzberger F.F."/>
            <person name="Sherlock G."/>
            <person name="Shah P."/>
            <person name="Silverstein K.A."/>
            <person name="Skrzypek M.S."/>
            <person name="Soll D."/>
            <person name="Staggs R."/>
            <person name="Stansfield I."/>
            <person name="Stumpf M.P."/>
            <person name="Sudbery P.E."/>
            <person name="Srikantha T."/>
            <person name="Zeng Q."/>
            <person name="Berman J."/>
            <person name="Berriman M."/>
            <person name="Heitman J."/>
            <person name="Gow N.A."/>
            <person name="Lorenz M.C."/>
            <person name="Birren B.W."/>
            <person name="Kellis M."/>
            <person name="Cuomo C.A."/>
        </authorList>
    </citation>
    <scope>NUCLEOTIDE SEQUENCE [LARGE SCALE GENOMIC DNA]</scope>
    <source>
        <strain evidence="5 6">ATCC 42720</strain>
    </source>
</reference>
<feature type="compositionally biased region" description="Polar residues" evidence="4">
    <location>
        <begin position="653"/>
        <end position="678"/>
    </location>
</feature>
<keyword evidence="1" id="KW-0540">Nuclease</keyword>
<evidence type="ECO:0000256" key="3">
    <source>
        <dbReference type="ARBA" id="ARBA00022839"/>
    </source>
</evidence>
<dbReference type="GO" id="GO:0003684">
    <property type="term" value="F:damaged DNA binding"/>
    <property type="evidence" value="ECO:0007669"/>
    <property type="project" value="TreeGrafter"/>
</dbReference>
<gene>
    <name evidence="5" type="ORF">CLUG_04873</name>
</gene>
<dbReference type="STRING" id="306902.C4Y9I3"/>
<dbReference type="KEGG" id="clu:CLUG_04873"/>
<proteinExistence type="predicted"/>
<feature type="region of interest" description="Disordered" evidence="4">
    <location>
        <begin position="653"/>
        <end position="679"/>
    </location>
</feature>
<evidence type="ECO:0008006" key="7">
    <source>
        <dbReference type="Google" id="ProtNLM"/>
    </source>
</evidence>
<evidence type="ECO:0000313" key="6">
    <source>
        <dbReference type="Proteomes" id="UP000007703"/>
    </source>
</evidence>
<dbReference type="PANTHER" id="PTHR23240:SF8">
    <property type="entry name" value="PROTEIN ARTEMIS"/>
    <property type="match status" value="1"/>
</dbReference>
<dbReference type="OrthoDB" id="5561659at2759"/>